<protein>
    <recommendedName>
        <fullName evidence="6">NADH-ubiquinone oxidoreductase chain 4</fullName>
        <ecNumber evidence="6">7.1.1.2</ecNumber>
    </recommendedName>
</protein>
<gene>
    <name evidence="9" type="primary">nad4_4</name>
    <name evidence="9" type="ORF">NEOLI_006023</name>
</gene>
<evidence type="ECO:0000313" key="9">
    <source>
        <dbReference type="EMBL" id="OLL21606.1"/>
    </source>
</evidence>
<dbReference type="Proteomes" id="UP000186594">
    <property type="component" value="Unassembled WGS sequence"/>
</dbReference>
<dbReference type="InterPro" id="IPR001750">
    <property type="entry name" value="ND/Mrp_TM"/>
</dbReference>
<evidence type="ECO:0000256" key="1">
    <source>
        <dbReference type="ARBA" id="ARBA00022692"/>
    </source>
</evidence>
<comment type="subcellular location">
    <subcellularLocation>
        <location evidence="6">Mitochondrion membrane</location>
        <topology evidence="6">Multi-pass membrane protein</topology>
    </subcellularLocation>
</comment>
<dbReference type="PANTHER" id="PTHR43507">
    <property type="entry name" value="NADH-UBIQUINONE OXIDOREDUCTASE CHAIN 4"/>
    <property type="match status" value="1"/>
</dbReference>
<accession>A0A1U7LG23</accession>
<dbReference type="EC" id="7.1.1.2" evidence="6"/>
<feature type="transmembrane region" description="Helical" evidence="6">
    <location>
        <begin position="45"/>
        <end position="65"/>
    </location>
</feature>
<comment type="similarity">
    <text evidence="6">Belongs to the complex I subunit 4 family.</text>
</comment>
<keyword evidence="6" id="KW-0679">Respiratory chain</keyword>
<dbReference type="EMBL" id="LXFE01004519">
    <property type="protein sequence ID" value="OLL21606.1"/>
    <property type="molecule type" value="Genomic_DNA"/>
</dbReference>
<keyword evidence="6" id="KW-0813">Transport</keyword>
<dbReference type="GO" id="GO:0042773">
    <property type="term" value="P:ATP synthesis coupled electron transport"/>
    <property type="evidence" value="ECO:0007669"/>
    <property type="project" value="InterPro"/>
</dbReference>
<dbReference type="GO" id="GO:0031966">
    <property type="term" value="C:mitochondrial membrane"/>
    <property type="evidence" value="ECO:0007669"/>
    <property type="project" value="UniProtKB-SubCell"/>
</dbReference>
<organism evidence="9 10">
    <name type="scientific">Neolecta irregularis (strain DAH-3)</name>
    <dbReference type="NCBI Taxonomy" id="1198029"/>
    <lineage>
        <taxon>Eukaryota</taxon>
        <taxon>Fungi</taxon>
        <taxon>Dikarya</taxon>
        <taxon>Ascomycota</taxon>
        <taxon>Taphrinomycotina</taxon>
        <taxon>Neolectales</taxon>
        <taxon>Neolectaceae</taxon>
        <taxon>Neolecta</taxon>
    </lineage>
</organism>
<evidence type="ECO:0000259" key="7">
    <source>
        <dbReference type="Pfam" id="PF00361"/>
    </source>
</evidence>
<keyword evidence="1 6" id="KW-0812">Transmembrane</keyword>
<feature type="transmembrane region" description="Helical" evidence="6">
    <location>
        <begin position="96"/>
        <end position="116"/>
    </location>
</feature>
<keyword evidence="4 6" id="KW-0520">NAD</keyword>
<keyword evidence="2" id="KW-1278">Translocase</keyword>
<proteinExistence type="inferred from homology"/>
<name>A0A1U7LG23_NEOID</name>
<comment type="catalytic activity">
    <reaction evidence="6">
        <text>a ubiquinone + NADH + 5 H(+)(in) = a ubiquinol + NAD(+) + 4 H(+)(out)</text>
        <dbReference type="Rhea" id="RHEA:29091"/>
        <dbReference type="Rhea" id="RHEA-COMP:9565"/>
        <dbReference type="Rhea" id="RHEA-COMP:9566"/>
        <dbReference type="ChEBI" id="CHEBI:15378"/>
        <dbReference type="ChEBI" id="CHEBI:16389"/>
        <dbReference type="ChEBI" id="CHEBI:17976"/>
        <dbReference type="ChEBI" id="CHEBI:57540"/>
        <dbReference type="ChEBI" id="CHEBI:57945"/>
        <dbReference type="EC" id="7.1.1.2"/>
    </reaction>
</comment>
<keyword evidence="3 6" id="KW-1133">Transmembrane helix</keyword>
<dbReference type="STRING" id="1198029.A0A1U7LG23"/>
<comment type="function">
    <text evidence="6">Core subunit of the mitochondrial membrane respiratory chain NADH dehydrogenase (Complex I) which catalyzes electron transfer from NADH through the respiratory chain, using ubiquinone as an electron acceptor. Essential for the catalytic activity and assembly of complex I.</text>
</comment>
<dbReference type="GO" id="GO:0008137">
    <property type="term" value="F:NADH dehydrogenase (ubiquinone) activity"/>
    <property type="evidence" value="ECO:0007669"/>
    <property type="project" value="UniProtKB-UniRule"/>
</dbReference>
<dbReference type="OrthoDB" id="564260at2759"/>
<dbReference type="PANTHER" id="PTHR43507:SF1">
    <property type="entry name" value="NADH-UBIQUINONE OXIDOREDUCTASE CHAIN 4"/>
    <property type="match status" value="1"/>
</dbReference>
<reference evidence="9 10" key="1">
    <citation type="submission" date="2016-04" db="EMBL/GenBank/DDBJ databases">
        <title>Evolutionary innovation and constraint leading to complex multicellularity in the Ascomycota.</title>
        <authorList>
            <person name="Cisse O."/>
            <person name="Nguyen A."/>
            <person name="Hewitt D.A."/>
            <person name="Jedd G."/>
            <person name="Stajich J.E."/>
        </authorList>
    </citation>
    <scope>NUCLEOTIDE SEQUENCE [LARGE SCALE GENOMIC DNA]</scope>
    <source>
        <strain evidence="9 10">DAH-3</strain>
    </source>
</reference>
<dbReference type="Pfam" id="PF01059">
    <property type="entry name" value="Oxidored_q5_N"/>
    <property type="match status" value="1"/>
</dbReference>
<feature type="domain" description="NADH:ubiquinone oxidoreductase chain 4 N-terminal" evidence="8">
    <location>
        <begin position="38"/>
        <end position="88"/>
    </location>
</feature>
<evidence type="ECO:0000259" key="8">
    <source>
        <dbReference type="Pfam" id="PF01059"/>
    </source>
</evidence>
<evidence type="ECO:0000256" key="5">
    <source>
        <dbReference type="ARBA" id="ARBA00023136"/>
    </source>
</evidence>
<keyword evidence="6" id="KW-0249">Electron transport</keyword>
<dbReference type="AlphaFoldDB" id="A0A1U7LG23"/>
<dbReference type="GO" id="GO:0048039">
    <property type="term" value="F:ubiquinone binding"/>
    <property type="evidence" value="ECO:0007669"/>
    <property type="project" value="TreeGrafter"/>
</dbReference>
<evidence type="ECO:0000256" key="6">
    <source>
        <dbReference type="RuleBase" id="RU003297"/>
    </source>
</evidence>
<dbReference type="Pfam" id="PF00361">
    <property type="entry name" value="Proton_antipo_M"/>
    <property type="match status" value="1"/>
</dbReference>
<keyword evidence="10" id="KW-1185">Reference proteome</keyword>
<evidence type="ECO:0000256" key="4">
    <source>
        <dbReference type="ARBA" id="ARBA00023027"/>
    </source>
</evidence>
<feature type="transmembrane region" description="Helical" evidence="6">
    <location>
        <begin position="128"/>
        <end position="149"/>
    </location>
</feature>
<comment type="caution">
    <text evidence="9">The sequence shown here is derived from an EMBL/GenBank/DDBJ whole genome shotgun (WGS) entry which is preliminary data.</text>
</comment>
<dbReference type="PRINTS" id="PR01437">
    <property type="entry name" value="NUOXDRDTASE4"/>
</dbReference>
<feature type="transmembrane region" description="Helical" evidence="6">
    <location>
        <begin position="72"/>
        <end position="90"/>
    </location>
</feature>
<evidence type="ECO:0000256" key="2">
    <source>
        <dbReference type="ARBA" id="ARBA00022967"/>
    </source>
</evidence>
<keyword evidence="6 9" id="KW-0496">Mitochondrion</keyword>
<dbReference type="GO" id="GO:0015990">
    <property type="term" value="P:electron transport coupled proton transport"/>
    <property type="evidence" value="ECO:0007669"/>
    <property type="project" value="TreeGrafter"/>
</dbReference>
<geneLocation type="mitochondrion" evidence="9"/>
<evidence type="ECO:0000256" key="3">
    <source>
        <dbReference type="ARBA" id="ARBA00022989"/>
    </source>
</evidence>
<dbReference type="InterPro" id="IPR000260">
    <property type="entry name" value="NADH4_N"/>
</dbReference>
<sequence>MPNGSFENSLPWNLGLNIYGTGFGTGICLPHITNVWVASLGVDGISIYFILLTTFIMPITILSSWSSIKNHIVTFLVIILLLESLLIIVFSCLDILLFYIFFESTLPPLFLLIGIFGSSNKVRASYYLFLYTLFGSLFLLLAILTMYFLSGSTDFTVLFQTKFNFELQKILWLAIFFAFAI</sequence>
<feature type="domain" description="NADH:quinone oxidoreductase/Mrp antiporter transmembrane" evidence="7">
    <location>
        <begin position="94"/>
        <end position="180"/>
    </location>
</feature>
<dbReference type="GO" id="GO:0003954">
    <property type="term" value="F:NADH dehydrogenase activity"/>
    <property type="evidence" value="ECO:0007669"/>
    <property type="project" value="TreeGrafter"/>
</dbReference>
<keyword evidence="6" id="KW-0830">Ubiquinone</keyword>
<evidence type="ECO:0000313" key="10">
    <source>
        <dbReference type="Proteomes" id="UP000186594"/>
    </source>
</evidence>
<keyword evidence="5 6" id="KW-0472">Membrane</keyword>
<dbReference type="InterPro" id="IPR003918">
    <property type="entry name" value="NADH_UbQ_OxRdtase"/>
</dbReference>